<dbReference type="EMBL" id="WJQU01000756">
    <property type="protein sequence ID" value="KAJ6634310.1"/>
    <property type="molecule type" value="Genomic_DNA"/>
</dbReference>
<keyword evidence="2" id="KW-1185">Reference proteome</keyword>
<organism evidence="1 2">
    <name type="scientific">Pseudolycoriella hygida</name>
    <dbReference type="NCBI Taxonomy" id="35572"/>
    <lineage>
        <taxon>Eukaryota</taxon>
        <taxon>Metazoa</taxon>
        <taxon>Ecdysozoa</taxon>
        <taxon>Arthropoda</taxon>
        <taxon>Hexapoda</taxon>
        <taxon>Insecta</taxon>
        <taxon>Pterygota</taxon>
        <taxon>Neoptera</taxon>
        <taxon>Endopterygota</taxon>
        <taxon>Diptera</taxon>
        <taxon>Nematocera</taxon>
        <taxon>Sciaroidea</taxon>
        <taxon>Sciaridae</taxon>
        <taxon>Pseudolycoriella</taxon>
    </lineage>
</organism>
<dbReference type="Proteomes" id="UP001151699">
    <property type="component" value="Unassembled WGS sequence"/>
</dbReference>
<comment type="caution">
    <text evidence="1">The sequence shown here is derived from an EMBL/GenBank/DDBJ whole genome shotgun (WGS) entry which is preliminary data.</text>
</comment>
<evidence type="ECO:0000313" key="2">
    <source>
        <dbReference type="Proteomes" id="UP001151699"/>
    </source>
</evidence>
<gene>
    <name evidence="1" type="ORF">Bhyg_16251</name>
</gene>
<name>A0A9Q0MQJ6_9DIPT</name>
<proteinExistence type="predicted"/>
<dbReference type="AlphaFoldDB" id="A0A9Q0MQJ6"/>
<evidence type="ECO:0000313" key="1">
    <source>
        <dbReference type="EMBL" id="KAJ6634310.1"/>
    </source>
</evidence>
<accession>A0A9Q0MQJ6</accession>
<protein>
    <submittedName>
        <fullName evidence="1">Uncharacterized protein</fullName>
    </submittedName>
</protein>
<reference evidence="1" key="1">
    <citation type="submission" date="2022-07" db="EMBL/GenBank/DDBJ databases">
        <authorList>
            <person name="Trinca V."/>
            <person name="Uliana J.V.C."/>
            <person name="Torres T.T."/>
            <person name="Ward R.J."/>
            <person name="Monesi N."/>
        </authorList>
    </citation>
    <scope>NUCLEOTIDE SEQUENCE</scope>
    <source>
        <strain evidence="1">HSMRA1968</strain>
        <tissue evidence="1">Whole embryos</tissue>
    </source>
</reference>
<sequence length="55" mass="6221">MNEEGRRIRVIQVAGRLFNEVAYKPIDKLTHVSTITERGGISVINVDSRLVEKVI</sequence>